<accession>A0A0F4ZK92</accession>
<reference evidence="2 3" key="1">
    <citation type="submission" date="2015-03" db="EMBL/GenBank/DDBJ databases">
        <authorList>
            <person name="Radwan O."/>
            <person name="Al-Naeli F.A."/>
            <person name="Rendon G.A."/>
            <person name="Fields C."/>
        </authorList>
    </citation>
    <scope>NUCLEOTIDE SEQUENCE [LARGE SCALE GENOMIC DNA]</scope>
    <source>
        <strain evidence="2">CR-DP1</strain>
    </source>
</reference>
<protein>
    <submittedName>
        <fullName evidence="2">Uncharacterized protein</fullName>
    </submittedName>
</protein>
<name>A0A0F4ZK92_9PEZI</name>
<feature type="compositionally biased region" description="Low complexity" evidence="1">
    <location>
        <begin position="47"/>
        <end position="75"/>
    </location>
</feature>
<feature type="region of interest" description="Disordered" evidence="1">
    <location>
        <begin position="106"/>
        <end position="170"/>
    </location>
</feature>
<feature type="region of interest" description="Disordered" evidence="1">
    <location>
        <begin position="47"/>
        <end position="89"/>
    </location>
</feature>
<dbReference type="EMBL" id="LAEV01000158">
    <property type="protein sequence ID" value="KKA30952.1"/>
    <property type="molecule type" value="Genomic_DNA"/>
</dbReference>
<organism evidence="2 3">
    <name type="scientific">Thielaviopsis punctulata</name>
    <dbReference type="NCBI Taxonomy" id="72032"/>
    <lineage>
        <taxon>Eukaryota</taxon>
        <taxon>Fungi</taxon>
        <taxon>Dikarya</taxon>
        <taxon>Ascomycota</taxon>
        <taxon>Pezizomycotina</taxon>
        <taxon>Sordariomycetes</taxon>
        <taxon>Hypocreomycetidae</taxon>
        <taxon>Microascales</taxon>
        <taxon>Ceratocystidaceae</taxon>
        <taxon>Thielaviopsis</taxon>
    </lineage>
</organism>
<dbReference type="OrthoDB" id="5380416at2759"/>
<keyword evidence="3" id="KW-1185">Reference proteome</keyword>
<evidence type="ECO:0000256" key="1">
    <source>
        <dbReference type="SAM" id="MobiDB-lite"/>
    </source>
</evidence>
<evidence type="ECO:0000313" key="3">
    <source>
        <dbReference type="Proteomes" id="UP000033483"/>
    </source>
</evidence>
<dbReference type="Proteomes" id="UP000033483">
    <property type="component" value="Unassembled WGS sequence"/>
</dbReference>
<evidence type="ECO:0000313" key="2">
    <source>
        <dbReference type="EMBL" id="KKA30952.1"/>
    </source>
</evidence>
<dbReference type="AlphaFoldDB" id="A0A0F4ZK92"/>
<comment type="caution">
    <text evidence="2">The sequence shown here is derived from an EMBL/GenBank/DDBJ whole genome shotgun (WGS) entry which is preliminary data.</text>
</comment>
<gene>
    <name evidence="2" type="ORF">TD95_001326</name>
</gene>
<proteinExistence type="predicted"/>
<sequence length="197" mass="20959">MPAKTTPALKRFELPALNFKFEPLTAGTNIPPPLPSPVQETAPVLPAAKTPTAATKSAAKPAPAPAARPATRDAPMSPGTAARHGPLRRLLSRSFMTHAYADDNKVSTTSLVSSVARPDSRSAGSVTDEKKAKRRSGWFQRLRSSDTMAKRSSLIFDEPKKTGPPPPMIPELSTVETKIDLGNAGTISDESFFSGLK</sequence>